<feature type="region of interest" description="Disordered" evidence="8">
    <location>
        <begin position="745"/>
        <end position="764"/>
    </location>
</feature>
<keyword evidence="10" id="KW-1185">Reference proteome</keyword>
<keyword evidence="3" id="KW-0677">Repeat</keyword>
<dbReference type="GO" id="GO:0005634">
    <property type="term" value="C:nucleus"/>
    <property type="evidence" value="ECO:0007669"/>
    <property type="project" value="UniProtKB-SubCell"/>
</dbReference>
<sequence length="3890" mass="419536">MATSTSSVSADTTKDKSAKILHGILSKPSKAVSVSDVSSENAEKKRGLRRKLERNVNSVYAKRSLSDAKQESVTKKFKKTKRDKSYNSQTSKNTPSRSTSTSSRRLSSEKKNSDRQHWLGSRVTENNKTGKMPPSSAENKQEKSNDDEKFYYYFETQSCHITEEKGTKLYGCEVCKGVYRYAFSLKRHFLRNHINVKYLSEADISNCMINVAQQDLIARRHASGKRLKSNCAAAGSPRVSMQANFVSKSVSQSELYRCSLCSELFDYKEDLVEHTHNHMTAPPTVAPMAPVKAQLACEICGMKFTYKQNLIRHQAVHSGNLPFQCEYCQRSFPTLISKKQHVRIHVHNKNKNKVVGTSSNNNNSSNKNKTNKNNSTPVPTSTTTTITTTISVTAVDTTTLTNTATTMSTSTTTTTPCSSTTTPAASVAPVKSTSSNQAKTTSSNSSSSSTNDNNNSSDVATTIESSSNNNSSSSSGGGGGGSGSSSSNSSSSSSGHSIKSASVQSTSRTSTKAEPEPVVDDLQCQICGKVFSCSSFLMKHIVCMHNGAMKRKANQNRKAANNQKESTSQSIKQEPGTESQANPSKENITAKPSKQTSKKKCKFKYICTVCKRKFRSYVQMCKHRRSAHSKVNVSDKNSAFYDIEQTDFENELLPGDFEAPFLEPKDVAENVARNLCCYIDGRVDSFSDFSKYVKVKGYTSLLEHDPEYLKQESDAIWSEYNFPSSFKTENEICICTKSEESPSLKHLNSQECSPKTSVENPNESTCESTCQLGSHSSNNPEADSNLTDNSSPCDQQTLTLATPTTSLPVTNVVKNHFLSHCGLDLVNNAPSLHPVNEGTANTENICDNPIYPPLSSASVPCLDSSCKSEVCPGFLATCDASQNPVPVITTSVPTLSPPTFSCSSAIPEPSLSKEDTEKQTVSSGDLSNDGSNNSHAGVQETQEFVLDSVPKQVHFPSASVVHKYPTCPNTLCHTASSNQDVTNPDSLKTCGANSNEVYATVLPEDEGPCLQSTSKNDDKKPNGLQQQSCLHNCSQSSTLLKNSEVGKVSVVTPAFDSEATKVNRVLKCGQKDVLFSGPHMMTAHIHERGHLVLEFGNENEISKVKSSSNVRHEEPQKAFSLKSSSSVKKSKKNQNLLDFSIQHIVKSRVEDYKKFMLENHMWPIEVSSAGQVENGENKDSNFINYPKYDIPTRLEKVIDKNYSDSEKISTFIKSGLLPCENMKDLENCFRGVCFQSWNCEVLNYEKIAFGKQGIVNLICSVCHKHFLDLDSLLRHQLHRHPSIECNFLEVELGQSIVALHYPTPNIKGVLCSPNIDLSASKTLETYKCSKCRNLFPTVSRLHSHIIRCASNLDTMLSTTSSKMGKRKYKKRLKKRLRDVLNGSNTFKFRLKDFAGYDPTMFRENNTTRRRLADCENSKVTYIDDDPDKNRKRRGPDLSYDPKNHVRRRESVEVIETHQCRGCNIKFKSLPSLERHAPNCSHKDKLQSLKVLEGTAPAPPVKSKPQHKCHYCSKLFTYPKSLCNHYVNLCSARNQRQKKGNLSMEDLQKEAAIARLVQQEEKEKVSEVQIPAENKPNETEQNPDCKGVKRKLYKKNYSWTSIKKKKNENSEKASSDVENDEDDDEEEEEDDEEEEEEEEEELEEGEYALEYDNDDASEEKADWLAFKGEVKEETKSSLHNDDEVPEGNVCRTKSKSSDACLEELLVEKEPLLHSKTVEESSQSALSKQLRNSNVVEKPCNVTNSEIKLSTNSVACKTETSYEHQGAYKNILESELYKQLTKQTMFGSAADSSNADVKQEPRDVELTKASVTDAQPSVFEDQLNEETSKSETQLDGGIDSQASTDNVATERSEVVEEIQTGAICDQEEVKPNSLVAQLPDETAKKTSEDDGQDVKLPENDAGDTDNQHHSLPEESPEDAEKEFGDESNRAIQCHVSDSLPKDTTDGVPQTASEYPLADDAGASNASYVLMPSEFLSGQPTDGNNGETLSLSGGTDVAAAETNTSIVNVEAEGAKEAADVPLLQLCTDGSTMVLWPVGMEGLPSRFKPVDNTLGVTIPGLQVNLTNSSDLVSSTPVCEKTDPENSVSSGIEPLPKEVESPATANESNLSLVIDDEAKMQDSCTEGPSETIKYLLTHPAGQDAEGCQSPSVDKLVTSDSDLSKIEIAREPAEKHIMHSILNKPPLAAPTAAWDMLRNPTLAGPVVNTSLIPVPSDNSEGSMSASCECDPVLNQSSSTNVEVSCGSENISLKTSQPISDTTDDTSTNDELKESSSYCDSETPLLKATGNSISKELDSTTPKEMQCTGCDMKHDMAISCPSAAPCSVSDTFVSTAEDSHNNVSNDYQEPVSVTSESLKNVSQPDSETETDGPTCEVTSLLADATGSETETLAADDCNLNTSPNNISTEECIVEKSSIFEEITESDKTMMIEESLSGTEVSVLNEPIVAISKNQVQEDGPHVTYTDNVTEEPVAQEAVSEHSQVDVCNLNVVYTPLPEFCEVNVTLVPAVSYDIGENEHSIVSVVEDAPMNETVTTSVSVMGDESKSEMLEAVSVPVVGNESEIGTLEVVDGQSENGVVDSVDGEVDQALETSSTVDSEPESETLDTASLVNSNFENETEHAAEVRDSISDDEMVETTSAGDDEPENEAVVTASIIDLKAECETEEVPVEVGCPVNEIVSPVDAEIENVPINETVEIVSVGDNLYEGETVETTSATGSEFEHETTAQAVLVDLSENETPVEAKSAANIICDSGMVTNVSTAMHDIAIEGQVTVPGLSILSDTFENEVAVVEVAVGHEGEEEEESSVSAPVKSPEPVVETKLVTPGMSSTWENAVQTTESVSKSSISATGNLPESETGVNVSATNNTLRNEMSALECETDEASEKETVPGLISASADGIAFEDDKSQSGTPVVSLRDGVTNKVSPGYIVMEENSSQASCSVYDSNFVPVVTETDTSSNIVVTLSDVSCGGPSQMEMATLPETCVTLPNPDQSVSLLDSAAAPQIKTVMTETTSSVSGHGENVSVRDTHLRQEETAAFVMTNKAASASLIPVCSAPDDKTSVLHVVSSGDIHGVGEFSPAETVICDIPGKESTSVSVIYSASLEKNSAPVVFSSCSGKVTPAVSSVYSTVLLNDNAATSLPVTCGKVIPTVPVVCNIVSEKEAAVVPVVYNSLCGMEPTNISVIDSNMSGEQMSAVAGGCSNAPVKVRATSASGMYGSVPGEKTVLGSTAILSSDSHVAETISSLPVACSALPANLLLAPQPSVTSGIVSGTATVTTLTCSGALPKKTGLLLQTCSTIASDKSASLTCNRVVQSTAPFISSTVSSGVLGTVHIPLTYNDVETSTCSSSMVSEVMDSSSLTCGTIESEKRPTPETLRNDRMTSACLTCCSQGPEEAAHIPLTCSDVVLEDTMLASQTCGNAVPVETAATLLACSNVVSKEVAPAPQTCSSVIPERTVPTLLTGSNIVQEETAPAQLTCSSAVPEDTATLLAYSDVVSETVSTPQTCGTVVLEETVPITLTCSKATPEETKPLHLTCGNVPGLDILALSVTNNFVPETENPAPLVEDGISSGADAESESLVSPTVSIPIGNPHTEGLMSVLSKCYNSAANTNKSNQHLDEVTARSENTGFFNPGACNKSLTKCTPSSENNFRLKNTSKNSSFDYLTHSTDTDGGSAKCWKYEASVPQNIQKNPRNEAGKQQLGDLISSSAKHLGETESVKSLGEDVRILMEEQEQDSDSDPLVVLSRVAVAKISESAMKSEENSKKESDYTGVTTLNFESELELEVVPEAIMEGDILYDDFPGSVPFHTVITPDANATLETPPDCRKMMQYLSDTSRTLKHSLPPLSPPVPLLNLPHRYKSETPAAHCLSFDNFEDSTQAKHIKVTDSVSKPGPSLNPSPN</sequence>
<dbReference type="GO" id="GO:0008270">
    <property type="term" value="F:zinc ion binding"/>
    <property type="evidence" value="ECO:0007669"/>
    <property type="project" value="UniProtKB-KW"/>
</dbReference>
<feature type="region of interest" description="Disordered" evidence="8">
    <location>
        <begin position="1105"/>
        <end position="1125"/>
    </location>
</feature>
<feature type="compositionally biased region" description="Basic and acidic residues" evidence="8">
    <location>
        <begin position="64"/>
        <end position="74"/>
    </location>
</feature>
<keyword evidence="5" id="KW-0862">Zinc</keyword>
<evidence type="ECO:0000259" key="9">
    <source>
        <dbReference type="PROSITE" id="PS50157"/>
    </source>
</evidence>
<feature type="compositionally biased region" description="Low complexity" evidence="8">
    <location>
        <begin position="353"/>
        <end position="383"/>
    </location>
</feature>
<dbReference type="InterPro" id="IPR036236">
    <property type="entry name" value="Znf_C2H2_sf"/>
</dbReference>
<feature type="compositionally biased region" description="Low complexity" evidence="8">
    <location>
        <begin position="922"/>
        <end position="934"/>
    </location>
</feature>
<evidence type="ECO:0000313" key="10">
    <source>
        <dbReference type="Proteomes" id="UP000515154"/>
    </source>
</evidence>
<dbReference type="RefSeq" id="XP_036369670.1">
    <property type="nucleotide sequence ID" value="XM_036513777.1"/>
</dbReference>
<keyword evidence="6" id="KW-0539">Nucleus</keyword>
<dbReference type="PROSITE" id="PS00028">
    <property type="entry name" value="ZINC_FINGER_C2H2_1"/>
    <property type="match status" value="8"/>
</dbReference>
<feature type="region of interest" description="Disordered" evidence="8">
    <location>
        <begin position="2330"/>
        <end position="2367"/>
    </location>
</feature>
<evidence type="ECO:0000313" key="18">
    <source>
        <dbReference type="RefSeq" id="XP_036369676.1"/>
    </source>
</evidence>
<feature type="domain" description="C2H2-type" evidence="9">
    <location>
        <begin position="295"/>
        <end position="322"/>
    </location>
</feature>
<evidence type="ECO:0000256" key="3">
    <source>
        <dbReference type="ARBA" id="ARBA00022737"/>
    </source>
</evidence>
<feature type="compositionally biased region" description="Polar residues" evidence="8">
    <location>
        <begin position="2330"/>
        <end position="2358"/>
    </location>
</feature>
<feature type="compositionally biased region" description="Basic and acidic residues" evidence="8">
    <location>
        <begin position="1657"/>
        <end position="1681"/>
    </location>
</feature>
<feature type="domain" description="C2H2-type" evidence="9">
    <location>
        <begin position="522"/>
        <end position="550"/>
    </location>
</feature>
<evidence type="ECO:0000256" key="6">
    <source>
        <dbReference type="ARBA" id="ARBA00023242"/>
    </source>
</evidence>
<feature type="region of interest" description="Disordered" evidence="8">
    <location>
        <begin position="769"/>
        <end position="794"/>
    </location>
</feature>
<dbReference type="Proteomes" id="UP000515154">
    <property type="component" value="Linkage group LG26"/>
</dbReference>
<feature type="compositionally biased region" description="Polar residues" evidence="8">
    <location>
        <begin position="746"/>
        <end position="764"/>
    </location>
</feature>
<dbReference type="InterPro" id="IPR013087">
    <property type="entry name" value="Znf_C2H2_type"/>
</dbReference>
<name>A0A6P7TNH8_9MOLL</name>
<dbReference type="KEGG" id="osn:115224744"/>
<evidence type="ECO:0000313" key="12">
    <source>
        <dbReference type="RefSeq" id="XP_036369670.1"/>
    </source>
</evidence>
<evidence type="ECO:0000256" key="4">
    <source>
        <dbReference type="ARBA" id="ARBA00022771"/>
    </source>
</evidence>
<accession>A0A6P7TNH8</accession>
<feature type="region of interest" description="Disordered" evidence="8">
    <location>
        <begin position="903"/>
        <end position="935"/>
    </location>
</feature>
<evidence type="ECO:0000313" key="14">
    <source>
        <dbReference type="RefSeq" id="XP_036369672.1"/>
    </source>
</evidence>
<dbReference type="PANTHER" id="PTHR24406">
    <property type="entry name" value="TRANSCRIPTIONAL REPRESSOR CTCFL-RELATED"/>
    <property type="match status" value="1"/>
</dbReference>
<reference evidence="11 12" key="1">
    <citation type="submission" date="2025-08" db="UniProtKB">
        <authorList>
            <consortium name="RefSeq"/>
        </authorList>
    </citation>
    <scope>IDENTIFICATION</scope>
</reference>
<dbReference type="SUPFAM" id="SSF57667">
    <property type="entry name" value="beta-beta-alpha zinc fingers"/>
    <property type="match status" value="2"/>
</dbReference>
<feature type="compositionally biased region" description="Low complexity" evidence="8">
    <location>
        <begin position="1"/>
        <end position="11"/>
    </location>
</feature>
<feature type="region of interest" description="Disordered" evidence="8">
    <location>
        <begin position="1805"/>
        <end position="1955"/>
    </location>
</feature>
<feature type="compositionally biased region" description="Basic and acidic residues" evidence="8">
    <location>
        <begin position="1879"/>
        <end position="1896"/>
    </location>
</feature>
<evidence type="ECO:0000313" key="13">
    <source>
        <dbReference type="RefSeq" id="XP_036369671.1"/>
    </source>
</evidence>
<evidence type="ECO:0000313" key="15">
    <source>
        <dbReference type="RefSeq" id="XP_036369673.1"/>
    </source>
</evidence>
<dbReference type="InterPro" id="IPR050888">
    <property type="entry name" value="ZnF_C2H2-type_TF"/>
</dbReference>
<feature type="region of interest" description="Disordered" evidence="8">
    <location>
        <begin position="347"/>
        <end position="383"/>
    </location>
</feature>
<evidence type="ECO:0000313" key="11">
    <source>
        <dbReference type="RefSeq" id="XP_029651495.1"/>
    </source>
</evidence>
<organism evidence="10 11">
    <name type="scientific">Octopus sinensis</name>
    <name type="common">East Asian common octopus</name>
    <dbReference type="NCBI Taxonomy" id="2607531"/>
    <lineage>
        <taxon>Eukaryota</taxon>
        <taxon>Metazoa</taxon>
        <taxon>Spiralia</taxon>
        <taxon>Lophotrochozoa</taxon>
        <taxon>Mollusca</taxon>
        <taxon>Cephalopoda</taxon>
        <taxon>Coleoidea</taxon>
        <taxon>Octopodiformes</taxon>
        <taxon>Octopoda</taxon>
        <taxon>Incirrata</taxon>
        <taxon>Octopodidae</taxon>
        <taxon>Octopus</taxon>
    </lineage>
</organism>
<evidence type="ECO:0000256" key="7">
    <source>
        <dbReference type="PROSITE-ProRule" id="PRU00042"/>
    </source>
</evidence>
<dbReference type="RefSeq" id="XP_036369672.1">
    <property type="nucleotide sequence ID" value="XM_036513779.1"/>
</dbReference>
<feature type="region of interest" description="Disordered" evidence="8">
    <location>
        <begin position="1564"/>
        <end position="1586"/>
    </location>
</feature>
<dbReference type="RefSeq" id="XP_036369676.1">
    <property type="nucleotide sequence ID" value="XM_036513783.1"/>
</dbReference>
<dbReference type="RefSeq" id="XP_029651495.1">
    <property type="nucleotide sequence ID" value="XM_029795635.2"/>
</dbReference>
<keyword evidence="4 7" id="KW-0863">Zinc-finger</keyword>
<evidence type="ECO:0000313" key="16">
    <source>
        <dbReference type="RefSeq" id="XP_036369674.1"/>
    </source>
</evidence>
<dbReference type="RefSeq" id="XP_036369673.1">
    <property type="nucleotide sequence ID" value="XM_036513780.1"/>
</dbReference>
<feature type="compositionally biased region" description="Acidic residues" evidence="8">
    <location>
        <begin position="1616"/>
        <end position="1656"/>
    </location>
</feature>
<feature type="domain" description="C2H2-type" evidence="9">
    <location>
        <begin position="605"/>
        <end position="629"/>
    </location>
</feature>
<feature type="domain" description="C2H2-type" evidence="9">
    <location>
        <begin position="323"/>
        <end position="350"/>
    </location>
</feature>
<dbReference type="SMART" id="SM00355">
    <property type="entry name" value="ZnF_C2H2"/>
    <property type="match status" value="10"/>
</dbReference>
<dbReference type="Gene3D" id="3.30.160.60">
    <property type="entry name" value="Classic Zinc Finger"/>
    <property type="match status" value="1"/>
</dbReference>
<feature type="compositionally biased region" description="Low complexity" evidence="8">
    <location>
        <begin position="406"/>
        <end position="474"/>
    </location>
</feature>
<evidence type="ECO:0000256" key="5">
    <source>
        <dbReference type="ARBA" id="ARBA00022833"/>
    </source>
</evidence>
<feature type="region of interest" description="Disordered" evidence="8">
    <location>
        <begin position="2246"/>
        <end position="2278"/>
    </location>
</feature>
<feature type="region of interest" description="Disordered" evidence="8">
    <location>
        <begin position="1"/>
        <end position="144"/>
    </location>
</feature>
<evidence type="ECO:0000256" key="2">
    <source>
        <dbReference type="ARBA" id="ARBA00022723"/>
    </source>
</evidence>
<keyword evidence="2" id="KW-0479">Metal-binding</keyword>
<feature type="compositionally biased region" description="Polar residues" evidence="8">
    <location>
        <begin position="565"/>
        <end position="587"/>
    </location>
</feature>
<dbReference type="RefSeq" id="XP_036369675.1">
    <property type="nucleotide sequence ID" value="XM_036513782.1"/>
</dbReference>
<proteinExistence type="predicted"/>
<comment type="subcellular location">
    <subcellularLocation>
        <location evidence="1">Nucleus</location>
    </subcellularLocation>
</comment>
<dbReference type="RefSeq" id="XP_036369671.1">
    <property type="nucleotide sequence ID" value="XM_036513778.1"/>
</dbReference>
<dbReference type="Pfam" id="PF00096">
    <property type="entry name" value="zf-C2H2"/>
    <property type="match status" value="1"/>
</dbReference>
<feature type="domain" description="C2H2-type" evidence="9">
    <location>
        <begin position="256"/>
        <end position="283"/>
    </location>
</feature>
<evidence type="ECO:0000256" key="1">
    <source>
        <dbReference type="ARBA" id="ARBA00004123"/>
    </source>
</evidence>
<feature type="compositionally biased region" description="Low complexity" evidence="8">
    <location>
        <begin position="90"/>
        <end position="105"/>
    </location>
</feature>
<dbReference type="PROSITE" id="PS50157">
    <property type="entry name" value="ZINC_FINGER_C2H2_2"/>
    <property type="match status" value="5"/>
</dbReference>
<feature type="compositionally biased region" description="Polar residues" evidence="8">
    <location>
        <begin position="496"/>
        <end position="512"/>
    </location>
</feature>
<feature type="compositionally biased region" description="Basic and acidic residues" evidence="8">
    <location>
        <begin position="106"/>
        <end position="117"/>
    </location>
</feature>
<feature type="region of interest" description="Disordered" evidence="8">
    <location>
        <begin position="1603"/>
        <end position="1690"/>
    </location>
</feature>
<feature type="region of interest" description="Disordered" evidence="8">
    <location>
        <begin position="406"/>
        <end position="515"/>
    </location>
</feature>
<feature type="region of interest" description="Disordered" evidence="8">
    <location>
        <begin position="1422"/>
        <end position="1442"/>
    </location>
</feature>
<feature type="region of interest" description="Disordered" evidence="8">
    <location>
        <begin position="553"/>
        <end position="593"/>
    </location>
</feature>
<feature type="compositionally biased region" description="Low complexity" evidence="8">
    <location>
        <begin position="484"/>
        <end position="495"/>
    </location>
</feature>
<gene>
    <name evidence="11 12 13 14 15 16 17 18" type="primary">LOC115224744</name>
</gene>
<protein>
    <submittedName>
        <fullName evidence="11 12">Uncharacterized protein LOC115224744</fullName>
    </submittedName>
</protein>
<evidence type="ECO:0000313" key="17">
    <source>
        <dbReference type="RefSeq" id="XP_036369675.1"/>
    </source>
</evidence>
<feature type="region of interest" description="Disordered" evidence="8">
    <location>
        <begin position="2070"/>
        <end position="2102"/>
    </location>
</feature>
<evidence type="ECO:0000256" key="8">
    <source>
        <dbReference type="SAM" id="MobiDB-lite"/>
    </source>
</evidence>
<dbReference type="RefSeq" id="XP_036369674.1">
    <property type="nucleotide sequence ID" value="XM_036513781.1"/>
</dbReference>